<keyword evidence="2" id="KW-1185">Reference proteome</keyword>
<dbReference type="OrthoDB" id="8982845at2759"/>
<organism evidence="1 2">
    <name type="scientific">Liparis tanakae</name>
    <name type="common">Tanaka's snailfish</name>
    <dbReference type="NCBI Taxonomy" id="230148"/>
    <lineage>
        <taxon>Eukaryota</taxon>
        <taxon>Metazoa</taxon>
        <taxon>Chordata</taxon>
        <taxon>Craniata</taxon>
        <taxon>Vertebrata</taxon>
        <taxon>Euteleostomi</taxon>
        <taxon>Actinopterygii</taxon>
        <taxon>Neopterygii</taxon>
        <taxon>Teleostei</taxon>
        <taxon>Neoteleostei</taxon>
        <taxon>Acanthomorphata</taxon>
        <taxon>Eupercaria</taxon>
        <taxon>Perciformes</taxon>
        <taxon>Cottioidei</taxon>
        <taxon>Cottales</taxon>
        <taxon>Liparidae</taxon>
        <taxon>Liparis</taxon>
    </lineage>
</organism>
<evidence type="ECO:0000313" key="2">
    <source>
        <dbReference type="Proteomes" id="UP000314294"/>
    </source>
</evidence>
<dbReference type="EMBL" id="SRLO01027707">
    <property type="protein sequence ID" value="TNN21487.1"/>
    <property type="molecule type" value="Genomic_DNA"/>
</dbReference>
<evidence type="ECO:0000313" key="1">
    <source>
        <dbReference type="EMBL" id="TNN21487.1"/>
    </source>
</evidence>
<gene>
    <name evidence="1" type="ORF">EYF80_068402</name>
</gene>
<dbReference type="Proteomes" id="UP000314294">
    <property type="component" value="Unassembled WGS sequence"/>
</dbReference>
<dbReference type="AlphaFoldDB" id="A0A4Z2DYJ1"/>
<comment type="caution">
    <text evidence="1">The sequence shown here is derived from an EMBL/GenBank/DDBJ whole genome shotgun (WGS) entry which is preliminary data.</text>
</comment>
<accession>A0A4Z2DYJ1</accession>
<protein>
    <submittedName>
        <fullName evidence="1">Uncharacterized protein</fullName>
    </submittedName>
</protein>
<sequence length="156" mass="16435">MRSCGSGPVDAVLWIRSCGSGPVDPVLWFRSCGSGPGLILLDPLPSRLEVRGQRDPPLSVPCIRTRGQRSEGSSSECPASGLEVRGPEVGGQRLCHPVQAAPPFEVNVHLVTLRLTNETAFPAAAPVSAPCLRAQTLSLFMLTACSAEVHHTVSAD</sequence>
<reference evidence="1 2" key="1">
    <citation type="submission" date="2019-03" db="EMBL/GenBank/DDBJ databases">
        <title>First draft genome of Liparis tanakae, snailfish: a comprehensive survey of snailfish specific genes.</title>
        <authorList>
            <person name="Kim W."/>
            <person name="Song I."/>
            <person name="Jeong J.-H."/>
            <person name="Kim D."/>
            <person name="Kim S."/>
            <person name="Ryu S."/>
            <person name="Song J.Y."/>
            <person name="Lee S.K."/>
        </authorList>
    </citation>
    <scope>NUCLEOTIDE SEQUENCE [LARGE SCALE GENOMIC DNA]</scope>
    <source>
        <tissue evidence="1">Muscle</tissue>
    </source>
</reference>
<name>A0A4Z2DYJ1_9TELE</name>
<proteinExistence type="predicted"/>